<feature type="non-terminal residue" evidence="1">
    <location>
        <position position="261"/>
    </location>
</feature>
<dbReference type="OrthoDB" id="3465099at2759"/>
<dbReference type="STRING" id="5539.A0A3E2HPC4"/>
<dbReference type="AlphaFoldDB" id="A0A3E2HPC4"/>
<reference evidence="1 2" key="1">
    <citation type="submission" date="2018-05" db="EMBL/GenBank/DDBJ databases">
        <title>Draft genome sequence of Scytalidium lignicola DSM 105466, a ubiquitous saprotrophic fungus.</title>
        <authorList>
            <person name="Buettner E."/>
            <person name="Gebauer A.M."/>
            <person name="Hofrichter M."/>
            <person name="Liers C."/>
            <person name="Kellner H."/>
        </authorList>
    </citation>
    <scope>NUCLEOTIDE SEQUENCE [LARGE SCALE GENOMIC DNA]</scope>
    <source>
        <strain evidence="1 2">DSM 105466</strain>
    </source>
</reference>
<protein>
    <submittedName>
        <fullName evidence="1">Uncharacterized protein</fullName>
    </submittedName>
</protein>
<organism evidence="1 2">
    <name type="scientific">Scytalidium lignicola</name>
    <name type="common">Hyphomycete</name>
    <dbReference type="NCBI Taxonomy" id="5539"/>
    <lineage>
        <taxon>Eukaryota</taxon>
        <taxon>Fungi</taxon>
        <taxon>Dikarya</taxon>
        <taxon>Ascomycota</taxon>
        <taxon>Pezizomycotina</taxon>
        <taxon>Leotiomycetes</taxon>
        <taxon>Leotiomycetes incertae sedis</taxon>
        <taxon>Scytalidium</taxon>
    </lineage>
</organism>
<evidence type="ECO:0000313" key="1">
    <source>
        <dbReference type="EMBL" id="RFU35206.1"/>
    </source>
</evidence>
<name>A0A3E2HPC4_SCYLI</name>
<dbReference type="Proteomes" id="UP000258309">
    <property type="component" value="Unassembled WGS sequence"/>
</dbReference>
<comment type="caution">
    <text evidence="1">The sequence shown here is derived from an EMBL/GenBank/DDBJ whole genome shotgun (WGS) entry which is preliminary data.</text>
</comment>
<evidence type="ECO:0000313" key="2">
    <source>
        <dbReference type="Proteomes" id="UP000258309"/>
    </source>
</evidence>
<proteinExistence type="predicted"/>
<dbReference type="EMBL" id="NCSJ02000011">
    <property type="protein sequence ID" value="RFU35206.1"/>
    <property type="molecule type" value="Genomic_DNA"/>
</dbReference>
<feature type="non-terminal residue" evidence="1">
    <location>
        <position position="1"/>
    </location>
</feature>
<accession>A0A3E2HPC4</accession>
<keyword evidence="2" id="KW-1185">Reference proteome</keyword>
<sequence>MISTDYDATFFDHLPDIPQSYHRLIFRNGPQHISKAIHPLFIRYGVTDIFGVRLLHRHYLLSSNERIVQRGDVAAPWPLDRIQFAKTKGHVIPSSWLFRNGNAYPYEFSFVAKSENHDPATLLQLNDYENFFSDFCKLLQKYQLCDVLGLCLLDRPRRPREGSTLEINLDADRISINLPSSDIGHGLEDLTSVIENEGSDIPAAWCFYDIFPEERDAGDYQAPTSEEAFRGIICRHVCTSVHHFDPKGKNTMISHTEAIWS</sequence>
<gene>
    <name evidence="1" type="ORF">B7463_g1159</name>
</gene>
<dbReference type="OMA" id="IEALWIF"/>